<feature type="domain" description="CusB-like beta-barrel" evidence="2">
    <location>
        <begin position="234"/>
        <end position="299"/>
    </location>
</feature>
<dbReference type="RefSeq" id="WP_126160525.1">
    <property type="nucleotide sequence ID" value="NZ_RQPJ01000001.1"/>
</dbReference>
<organism evidence="3 4">
    <name type="scientific">Arenibacter aquaticus</name>
    <dbReference type="NCBI Taxonomy" id="2489054"/>
    <lineage>
        <taxon>Bacteria</taxon>
        <taxon>Pseudomonadati</taxon>
        <taxon>Bacteroidota</taxon>
        <taxon>Flavobacteriia</taxon>
        <taxon>Flavobacteriales</taxon>
        <taxon>Flavobacteriaceae</taxon>
        <taxon>Arenibacter</taxon>
    </lineage>
</organism>
<keyword evidence="4" id="KW-1185">Reference proteome</keyword>
<dbReference type="PANTHER" id="PTHR30469:SF33">
    <property type="entry name" value="SLR1207 PROTEIN"/>
    <property type="match status" value="1"/>
</dbReference>
<dbReference type="Proteomes" id="UP000267585">
    <property type="component" value="Unassembled WGS sequence"/>
</dbReference>
<dbReference type="Pfam" id="PF25954">
    <property type="entry name" value="Beta-barrel_RND_2"/>
    <property type="match status" value="1"/>
</dbReference>
<keyword evidence="1" id="KW-0175">Coiled coil</keyword>
<name>A0A3S0D880_9FLAO</name>
<dbReference type="InterPro" id="IPR058792">
    <property type="entry name" value="Beta-barrel_RND_2"/>
</dbReference>
<evidence type="ECO:0000313" key="4">
    <source>
        <dbReference type="Proteomes" id="UP000267585"/>
    </source>
</evidence>
<dbReference type="SUPFAM" id="SSF111369">
    <property type="entry name" value="HlyD-like secretion proteins"/>
    <property type="match status" value="1"/>
</dbReference>
<dbReference type="GO" id="GO:1990281">
    <property type="term" value="C:efflux pump complex"/>
    <property type="evidence" value="ECO:0007669"/>
    <property type="project" value="TreeGrafter"/>
</dbReference>
<dbReference type="EMBL" id="RQPJ01000001">
    <property type="protein sequence ID" value="RTE55222.1"/>
    <property type="molecule type" value="Genomic_DNA"/>
</dbReference>
<accession>A0A3S0D880</accession>
<dbReference type="Gene3D" id="2.40.50.100">
    <property type="match status" value="1"/>
</dbReference>
<dbReference type="PANTHER" id="PTHR30469">
    <property type="entry name" value="MULTIDRUG RESISTANCE PROTEIN MDTA"/>
    <property type="match status" value="1"/>
</dbReference>
<reference evidence="3 4" key="1">
    <citation type="submission" date="2018-11" db="EMBL/GenBank/DDBJ databases">
        <title>Arenibacter aquaticus sp.nov., a marine bacterium isolated from surface seawater in the South China Sea.</title>
        <authorList>
            <person name="Guo J."/>
            <person name="Sun J."/>
        </authorList>
    </citation>
    <scope>NUCLEOTIDE SEQUENCE [LARGE SCALE GENOMIC DNA]</scope>
    <source>
        <strain evidence="3 4">GUO666</strain>
    </source>
</reference>
<feature type="coiled-coil region" evidence="1">
    <location>
        <begin position="151"/>
        <end position="189"/>
    </location>
</feature>
<proteinExistence type="predicted"/>
<gene>
    <name evidence="3" type="ORF">EHW67_01260</name>
</gene>
<evidence type="ECO:0000256" key="1">
    <source>
        <dbReference type="SAM" id="Coils"/>
    </source>
</evidence>
<dbReference type="AlphaFoldDB" id="A0A3S0D880"/>
<evidence type="ECO:0000313" key="3">
    <source>
        <dbReference type="EMBL" id="RTE55222.1"/>
    </source>
</evidence>
<evidence type="ECO:0000259" key="2">
    <source>
        <dbReference type="Pfam" id="PF25954"/>
    </source>
</evidence>
<sequence length="360" mass="40295">MRYFLLFALGFTLIYCSEQGQRTFPLKTKLTESVYASATIQPDSLYKAYAVVAGILDKNLVAEGDKVHKGEALVHINNNAPKLNTANARLALELAQENYSGSAAVLRSLKDEIHAADLTFYNDSVNYYRQKRLWEQKIGSKVEYDNRLLAYELAKNKLNLLKANYSRTKKELETQLRQAKNNYNASQINSEDFTVTSKINGTVYALFKEPGEIVTTLEPLASVGSSTVFVIELLVDEVDIVKLELGQKALITMDAYPQEVFVAKISKIYPRKDERSQTFMVEAVFEQAPKTLYPGLSGEGNIIISEKEAALTIPKEFLFNGNQVLTQDGAVDVMVGLQNLDRVEILKGIDESTQLLKPEE</sequence>
<dbReference type="OrthoDB" id="869610at2"/>
<protein>
    <submittedName>
        <fullName evidence="3">HlyD family efflux transporter periplasmic adaptor subunit</fullName>
    </submittedName>
</protein>
<comment type="caution">
    <text evidence="3">The sequence shown here is derived from an EMBL/GenBank/DDBJ whole genome shotgun (WGS) entry which is preliminary data.</text>
</comment>
<dbReference type="GO" id="GO:0015562">
    <property type="term" value="F:efflux transmembrane transporter activity"/>
    <property type="evidence" value="ECO:0007669"/>
    <property type="project" value="TreeGrafter"/>
</dbReference>
<dbReference type="Gene3D" id="2.40.30.170">
    <property type="match status" value="1"/>
</dbReference>